<dbReference type="Proteomes" id="UP000318053">
    <property type="component" value="Unassembled WGS sequence"/>
</dbReference>
<organism evidence="1 2">
    <name type="scientific">Allorhodopirellula solitaria</name>
    <dbReference type="NCBI Taxonomy" id="2527987"/>
    <lineage>
        <taxon>Bacteria</taxon>
        <taxon>Pseudomonadati</taxon>
        <taxon>Planctomycetota</taxon>
        <taxon>Planctomycetia</taxon>
        <taxon>Pirellulales</taxon>
        <taxon>Pirellulaceae</taxon>
        <taxon>Allorhodopirellula</taxon>
    </lineage>
</organism>
<dbReference type="EMBL" id="SJPK01000020">
    <property type="protein sequence ID" value="TWT55911.1"/>
    <property type="molecule type" value="Genomic_DNA"/>
</dbReference>
<sequence>MLWNATDLIGLLINLDGTHPTAAPPSTAPLPLVSAGATAILPFAQIIHSVFCSGAVAGLRSFRQGSANWIEVHVRRANQ</sequence>
<dbReference type="AlphaFoldDB" id="A0A5C5X0U4"/>
<accession>A0A5C5X0U4</accession>
<reference evidence="1 2" key="1">
    <citation type="submission" date="2019-02" db="EMBL/GenBank/DDBJ databases">
        <title>Deep-cultivation of Planctomycetes and their phenomic and genomic characterization uncovers novel biology.</title>
        <authorList>
            <person name="Wiegand S."/>
            <person name="Jogler M."/>
            <person name="Boedeker C."/>
            <person name="Pinto D."/>
            <person name="Vollmers J."/>
            <person name="Rivas-Marin E."/>
            <person name="Kohn T."/>
            <person name="Peeters S.H."/>
            <person name="Heuer A."/>
            <person name="Rast P."/>
            <person name="Oberbeckmann S."/>
            <person name="Bunk B."/>
            <person name="Jeske O."/>
            <person name="Meyerdierks A."/>
            <person name="Storesund J.E."/>
            <person name="Kallscheuer N."/>
            <person name="Luecker S."/>
            <person name="Lage O.M."/>
            <person name="Pohl T."/>
            <person name="Merkel B.J."/>
            <person name="Hornburger P."/>
            <person name="Mueller R.-W."/>
            <person name="Bruemmer F."/>
            <person name="Labrenz M."/>
            <person name="Spormann A.M."/>
            <person name="Op Den Camp H."/>
            <person name="Overmann J."/>
            <person name="Amann R."/>
            <person name="Jetten M.S.M."/>
            <person name="Mascher T."/>
            <person name="Medema M.H."/>
            <person name="Devos D.P."/>
            <person name="Kaster A.-K."/>
            <person name="Ovreas L."/>
            <person name="Rohde M."/>
            <person name="Galperin M.Y."/>
            <person name="Jogler C."/>
        </authorList>
    </citation>
    <scope>NUCLEOTIDE SEQUENCE [LARGE SCALE GENOMIC DNA]</scope>
    <source>
        <strain evidence="1 2">CA85</strain>
    </source>
</reference>
<protein>
    <submittedName>
        <fullName evidence="1">Uncharacterized protein</fullName>
    </submittedName>
</protein>
<comment type="caution">
    <text evidence="1">The sequence shown here is derived from an EMBL/GenBank/DDBJ whole genome shotgun (WGS) entry which is preliminary data.</text>
</comment>
<proteinExistence type="predicted"/>
<keyword evidence="2" id="KW-1185">Reference proteome</keyword>
<evidence type="ECO:0000313" key="1">
    <source>
        <dbReference type="EMBL" id="TWT55911.1"/>
    </source>
</evidence>
<name>A0A5C5X0U4_9BACT</name>
<gene>
    <name evidence="1" type="ORF">CA85_47230</name>
</gene>
<evidence type="ECO:0000313" key="2">
    <source>
        <dbReference type="Proteomes" id="UP000318053"/>
    </source>
</evidence>